<evidence type="ECO:0000256" key="8">
    <source>
        <dbReference type="ARBA" id="ARBA00048793"/>
    </source>
</evidence>
<dbReference type="SUPFAM" id="SSF51735">
    <property type="entry name" value="NAD(P)-binding Rossmann-fold domains"/>
    <property type="match status" value="1"/>
</dbReference>
<proteinExistence type="inferred from homology"/>
<dbReference type="InterPro" id="IPR013328">
    <property type="entry name" value="6PGD_dom2"/>
</dbReference>
<evidence type="ECO:0000256" key="7">
    <source>
        <dbReference type="ARBA" id="ARBA00032024"/>
    </source>
</evidence>
<evidence type="ECO:0000313" key="13">
    <source>
        <dbReference type="Proteomes" id="UP000829476"/>
    </source>
</evidence>
<comment type="function">
    <text evidence="9">Catalyzes the NADPH-dependent reduction of ketopantoate into pantoic acid.</text>
</comment>
<keyword evidence="9" id="KW-0566">Pantothenate biosynthesis</keyword>
<evidence type="ECO:0000256" key="1">
    <source>
        <dbReference type="ARBA" id="ARBA00004994"/>
    </source>
</evidence>
<comment type="similarity">
    <text evidence="2 9">Belongs to the ketopantoate reductase family.</text>
</comment>
<protein>
    <recommendedName>
        <fullName evidence="4 9">2-dehydropantoate 2-reductase</fullName>
        <ecNumber evidence="3 9">1.1.1.169</ecNumber>
    </recommendedName>
    <alternativeName>
        <fullName evidence="7 9">Ketopantoate reductase</fullName>
    </alternativeName>
</protein>
<dbReference type="InterPro" id="IPR003710">
    <property type="entry name" value="ApbA"/>
</dbReference>
<dbReference type="Pfam" id="PF02558">
    <property type="entry name" value="ApbA"/>
    <property type="match status" value="1"/>
</dbReference>
<dbReference type="InterPro" id="IPR013752">
    <property type="entry name" value="KPA_reductase"/>
</dbReference>
<evidence type="ECO:0000256" key="5">
    <source>
        <dbReference type="ARBA" id="ARBA00022857"/>
    </source>
</evidence>
<name>A0ABY3YPI5_9FLAO</name>
<accession>A0ABY3YPI5</accession>
<dbReference type="Gene3D" id="1.10.1040.10">
    <property type="entry name" value="N-(1-d-carboxylethyl)-l-norvaline Dehydrogenase, domain 2"/>
    <property type="match status" value="1"/>
</dbReference>
<evidence type="ECO:0000259" key="11">
    <source>
        <dbReference type="Pfam" id="PF08546"/>
    </source>
</evidence>
<evidence type="ECO:0000256" key="4">
    <source>
        <dbReference type="ARBA" id="ARBA00019465"/>
    </source>
</evidence>
<comment type="pathway">
    <text evidence="1 9">Cofactor biosynthesis; (R)-pantothenate biosynthesis; (R)-pantoate from 3-methyl-2-oxobutanoate: step 2/2.</text>
</comment>
<keyword evidence="5 9" id="KW-0521">NADP</keyword>
<dbReference type="InterPro" id="IPR036291">
    <property type="entry name" value="NAD(P)-bd_dom_sf"/>
</dbReference>
<keyword evidence="13" id="KW-1185">Reference proteome</keyword>
<organism evidence="12 13">
    <name type="scientific">Zhouia spongiae</name>
    <dbReference type="NCBI Taxonomy" id="2202721"/>
    <lineage>
        <taxon>Bacteria</taxon>
        <taxon>Pseudomonadati</taxon>
        <taxon>Bacteroidota</taxon>
        <taxon>Flavobacteriia</taxon>
        <taxon>Flavobacteriales</taxon>
        <taxon>Flavobacteriaceae</taxon>
        <taxon>Zhouia</taxon>
    </lineage>
</organism>
<evidence type="ECO:0000256" key="2">
    <source>
        <dbReference type="ARBA" id="ARBA00007870"/>
    </source>
</evidence>
<dbReference type="EMBL" id="CP094326">
    <property type="protein sequence ID" value="UNY99497.1"/>
    <property type="molecule type" value="Genomic_DNA"/>
</dbReference>
<dbReference type="Proteomes" id="UP000829476">
    <property type="component" value="Chromosome"/>
</dbReference>
<evidence type="ECO:0000313" key="12">
    <source>
        <dbReference type="EMBL" id="UNY99497.1"/>
    </source>
</evidence>
<dbReference type="PANTHER" id="PTHR21708:SF26">
    <property type="entry name" value="2-DEHYDROPANTOATE 2-REDUCTASE"/>
    <property type="match status" value="1"/>
</dbReference>
<dbReference type="InterPro" id="IPR051402">
    <property type="entry name" value="KPR-Related"/>
</dbReference>
<dbReference type="SUPFAM" id="SSF48179">
    <property type="entry name" value="6-phosphogluconate dehydrogenase C-terminal domain-like"/>
    <property type="match status" value="1"/>
</dbReference>
<evidence type="ECO:0000259" key="10">
    <source>
        <dbReference type="Pfam" id="PF02558"/>
    </source>
</evidence>
<sequence>MQIVVYGIGGVGGYFGGKLAKTNHKVTFIARGRHLEAIQKNGLQVKSIYGDFVAAPNSVTSDVRSIETPDLVLVCTKSWQVSDVARDIKPILEENTMVLPLQNGADNADKLMEVLGGKHVIGGLCRIISFIESPGVIRHKAFHPQVMFGELDNEKSERIQHLKKIFDEAGFDNLIADDIGAAVWKKFLFICTISGIGALTRSEMGGMRENPFVMDIMRQTASEILLLARAKGINLTQKDVDAVFEGIAKQDPHTTASMQRDIMEGKPSELEDFNGYVVREAIKYGVDVPVNEFIYNLLLLQEKRARSKY</sequence>
<dbReference type="PANTHER" id="PTHR21708">
    <property type="entry name" value="PROBABLE 2-DEHYDROPANTOATE 2-REDUCTASE"/>
    <property type="match status" value="1"/>
</dbReference>
<dbReference type="Pfam" id="PF08546">
    <property type="entry name" value="ApbA_C"/>
    <property type="match status" value="1"/>
</dbReference>
<dbReference type="RefSeq" id="WP_242937870.1">
    <property type="nucleotide sequence ID" value="NZ_CP094326.1"/>
</dbReference>
<dbReference type="NCBIfam" id="TIGR00745">
    <property type="entry name" value="apbA_panE"/>
    <property type="match status" value="1"/>
</dbReference>
<gene>
    <name evidence="12" type="ORF">MQE36_03925</name>
</gene>
<dbReference type="InterPro" id="IPR013332">
    <property type="entry name" value="KPR_N"/>
</dbReference>
<dbReference type="EC" id="1.1.1.169" evidence="3 9"/>
<comment type="catalytic activity">
    <reaction evidence="8 9">
        <text>(R)-pantoate + NADP(+) = 2-dehydropantoate + NADPH + H(+)</text>
        <dbReference type="Rhea" id="RHEA:16233"/>
        <dbReference type="ChEBI" id="CHEBI:11561"/>
        <dbReference type="ChEBI" id="CHEBI:15378"/>
        <dbReference type="ChEBI" id="CHEBI:15980"/>
        <dbReference type="ChEBI" id="CHEBI:57783"/>
        <dbReference type="ChEBI" id="CHEBI:58349"/>
        <dbReference type="EC" id="1.1.1.169"/>
    </reaction>
</comment>
<reference evidence="12 13" key="1">
    <citation type="journal article" date="2018" name="Int. J. Syst. Evol. Microbiol.">
        <title>Zhouia spongiae sp. nov., isolated from a marine sponge.</title>
        <authorList>
            <person name="Zhuang L."/>
            <person name="Lin B."/>
            <person name="Qin F."/>
            <person name="Luo L."/>
        </authorList>
    </citation>
    <scope>NUCLEOTIDE SEQUENCE [LARGE SCALE GENOMIC DNA]</scope>
    <source>
        <strain evidence="12 13">HN-Y44</strain>
    </source>
</reference>
<keyword evidence="6 9" id="KW-0560">Oxidoreductase</keyword>
<dbReference type="InterPro" id="IPR008927">
    <property type="entry name" value="6-PGluconate_DH-like_C_sf"/>
</dbReference>
<dbReference type="Gene3D" id="3.40.50.720">
    <property type="entry name" value="NAD(P)-binding Rossmann-like Domain"/>
    <property type="match status" value="1"/>
</dbReference>
<evidence type="ECO:0000256" key="6">
    <source>
        <dbReference type="ARBA" id="ARBA00023002"/>
    </source>
</evidence>
<feature type="domain" description="Ketopantoate reductase C-terminal" evidence="11">
    <location>
        <begin position="179"/>
        <end position="298"/>
    </location>
</feature>
<evidence type="ECO:0000256" key="3">
    <source>
        <dbReference type="ARBA" id="ARBA00013014"/>
    </source>
</evidence>
<evidence type="ECO:0000256" key="9">
    <source>
        <dbReference type="RuleBase" id="RU362068"/>
    </source>
</evidence>
<feature type="domain" description="Ketopantoate reductase N-terminal" evidence="10">
    <location>
        <begin position="3"/>
        <end position="152"/>
    </location>
</feature>